<sequence length="220" mass="23585">MTEGPPRDLSPTRWQGRHAAVGDLLEAYVGLPADDAPGAPSAALAEYLGVLRLVDPAGPSVTAVQLRRLLDEDGFGLSGPTGLAWPPVLDRRAWLATVAELIESDSGSGPLGGIPATAWGWRRRFPQLFQLFGGGFGEDFPLEYPDLPPVEAEARTLSHWLVGAPDAIRARAVGELHELLALRLDRTALELALGALGRDVELAPDPHVWLRRVVAYLEAA</sequence>
<keyword evidence="2" id="KW-1185">Reference proteome</keyword>
<name>A0A2X0KAF5_9ACTN</name>
<evidence type="ECO:0008006" key="3">
    <source>
        <dbReference type="Google" id="ProtNLM"/>
    </source>
</evidence>
<accession>A0A2X0KAF5</accession>
<evidence type="ECO:0000313" key="1">
    <source>
        <dbReference type="EMBL" id="RAG86185.1"/>
    </source>
</evidence>
<dbReference type="AlphaFoldDB" id="A0A2X0KAF5"/>
<evidence type="ECO:0000313" key="2">
    <source>
        <dbReference type="Proteomes" id="UP000248889"/>
    </source>
</evidence>
<gene>
    <name evidence="1" type="ORF">DN069_07875</name>
</gene>
<proteinExistence type="predicted"/>
<reference evidence="1 2" key="1">
    <citation type="submission" date="2018-06" db="EMBL/GenBank/DDBJ databases">
        <title>Streptacidiphilus pinicola sp. nov., isolated from pine grove soil.</title>
        <authorList>
            <person name="Roh S.G."/>
            <person name="Park S."/>
            <person name="Kim M.-K."/>
            <person name="Yun B.-R."/>
            <person name="Park J."/>
            <person name="Kim M.J."/>
            <person name="Kim Y.S."/>
            <person name="Kim S.B."/>
        </authorList>
    </citation>
    <scope>NUCLEOTIDE SEQUENCE [LARGE SCALE GENOMIC DNA]</scope>
    <source>
        <strain evidence="1 2">MMS16-CNU450</strain>
    </source>
</reference>
<protein>
    <recommendedName>
        <fullName evidence="3">CdiI immunity protein domain-containing protein</fullName>
    </recommendedName>
</protein>
<dbReference type="EMBL" id="QKYN01000031">
    <property type="protein sequence ID" value="RAG86185.1"/>
    <property type="molecule type" value="Genomic_DNA"/>
</dbReference>
<dbReference type="OrthoDB" id="4135481at2"/>
<organism evidence="1 2">
    <name type="scientific">Streptacidiphilus pinicola</name>
    <dbReference type="NCBI Taxonomy" id="2219663"/>
    <lineage>
        <taxon>Bacteria</taxon>
        <taxon>Bacillati</taxon>
        <taxon>Actinomycetota</taxon>
        <taxon>Actinomycetes</taxon>
        <taxon>Kitasatosporales</taxon>
        <taxon>Streptomycetaceae</taxon>
        <taxon>Streptacidiphilus</taxon>
    </lineage>
</organism>
<dbReference type="RefSeq" id="WP_111500129.1">
    <property type="nucleotide sequence ID" value="NZ_QKYN01000031.1"/>
</dbReference>
<dbReference type="Proteomes" id="UP000248889">
    <property type="component" value="Unassembled WGS sequence"/>
</dbReference>
<comment type="caution">
    <text evidence="1">The sequence shown here is derived from an EMBL/GenBank/DDBJ whole genome shotgun (WGS) entry which is preliminary data.</text>
</comment>